<dbReference type="PANTHER" id="PTHR43442">
    <property type="entry name" value="GLUCONOKINASE-RELATED"/>
    <property type="match status" value="1"/>
</dbReference>
<dbReference type="PANTHER" id="PTHR43442:SF3">
    <property type="entry name" value="GLUCONOKINASE-RELATED"/>
    <property type="match status" value="1"/>
</dbReference>
<gene>
    <name evidence="10" type="ORF">ACFPT7_11860</name>
</gene>
<sequence length="178" mass="19669">MIVIVMGVSGSGKTVLAQQLVAATGWEYAEADDYHSAANRAKMAAGIPLTDEDRWPWLDALHTAMLKWQQQGKSGVLTCSALKRVYRQRLIDRLPEVRFVWLDPPRSVLAERMTHRPGHFMPVALLDSQIATLEPPDPTESLSLMRLDGSEPVEREAARALVWLDVKPAAAANESIAS</sequence>
<evidence type="ECO:0000256" key="9">
    <source>
        <dbReference type="RuleBase" id="RU363066"/>
    </source>
</evidence>
<protein>
    <recommendedName>
        <fullName evidence="3 9">Gluconokinase</fullName>
        <ecNumber evidence="3 9">2.7.1.12</ecNumber>
    </recommendedName>
</protein>
<comment type="catalytic activity">
    <reaction evidence="8 9">
        <text>D-gluconate + ATP = 6-phospho-D-gluconate + ADP + H(+)</text>
        <dbReference type="Rhea" id="RHEA:19433"/>
        <dbReference type="ChEBI" id="CHEBI:15378"/>
        <dbReference type="ChEBI" id="CHEBI:18391"/>
        <dbReference type="ChEBI" id="CHEBI:30616"/>
        <dbReference type="ChEBI" id="CHEBI:58759"/>
        <dbReference type="ChEBI" id="CHEBI:456216"/>
        <dbReference type="EC" id="2.7.1.12"/>
    </reaction>
</comment>
<reference evidence="11" key="1">
    <citation type="journal article" date="2019" name="Int. J. Syst. Evol. Microbiol.">
        <title>The Global Catalogue of Microorganisms (GCM) 10K type strain sequencing project: providing services to taxonomists for standard genome sequencing and annotation.</title>
        <authorList>
            <consortium name="The Broad Institute Genomics Platform"/>
            <consortium name="The Broad Institute Genome Sequencing Center for Infectious Disease"/>
            <person name="Wu L."/>
            <person name="Ma J."/>
        </authorList>
    </citation>
    <scope>NUCLEOTIDE SEQUENCE [LARGE SCALE GENOMIC DNA]</scope>
    <source>
        <strain evidence="11">JCM 4087</strain>
    </source>
</reference>
<keyword evidence="5 9" id="KW-0547">Nucleotide-binding</keyword>
<evidence type="ECO:0000256" key="3">
    <source>
        <dbReference type="ARBA" id="ARBA00012054"/>
    </source>
</evidence>
<dbReference type="NCBIfam" id="TIGR01313">
    <property type="entry name" value="therm_gnt_kin"/>
    <property type="match status" value="1"/>
</dbReference>
<dbReference type="RefSeq" id="WP_263339219.1">
    <property type="nucleotide sequence ID" value="NZ_JAGSYH010000005.1"/>
</dbReference>
<dbReference type="EMBL" id="JBHSPH010000003">
    <property type="protein sequence ID" value="MFC5862991.1"/>
    <property type="molecule type" value="Genomic_DNA"/>
</dbReference>
<comment type="similarity">
    <text evidence="2 9">Belongs to the gluconokinase GntK/GntV family.</text>
</comment>
<evidence type="ECO:0000256" key="7">
    <source>
        <dbReference type="ARBA" id="ARBA00022840"/>
    </source>
</evidence>
<evidence type="ECO:0000256" key="1">
    <source>
        <dbReference type="ARBA" id="ARBA00004761"/>
    </source>
</evidence>
<evidence type="ECO:0000256" key="6">
    <source>
        <dbReference type="ARBA" id="ARBA00022777"/>
    </source>
</evidence>
<evidence type="ECO:0000256" key="5">
    <source>
        <dbReference type="ARBA" id="ARBA00022741"/>
    </source>
</evidence>
<dbReference type="EC" id="2.7.1.12" evidence="3 9"/>
<dbReference type="SUPFAM" id="SSF52540">
    <property type="entry name" value="P-loop containing nucleoside triphosphate hydrolases"/>
    <property type="match status" value="1"/>
</dbReference>
<dbReference type="InterPro" id="IPR027417">
    <property type="entry name" value="P-loop_NTPase"/>
</dbReference>
<dbReference type="CDD" id="cd02021">
    <property type="entry name" value="GntK"/>
    <property type="match status" value="1"/>
</dbReference>
<organism evidence="10 11">
    <name type="scientific">Acidicapsa dinghuensis</name>
    <dbReference type="NCBI Taxonomy" id="2218256"/>
    <lineage>
        <taxon>Bacteria</taxon>
        <taxon>Pseudomonadati</taxon>
        <taxon>Acidobacteriota</taxon>
        <taxon>Terriglobia</taxon>
        <taxon>Terriglobales</taxon>
        <taxon>Acidobacteriaceae</taxon>
        <taxon>Acidicapsa</taxon>
    </lineage>
</organism>
<dbReference type="InterPro" id="IPR006001">
    <property type="entry name" value="Therm_gnt_kin"/>
</dbReference>
<evidence type="ECO:0000313" key="10">
    <source>
        <dbReference type="EMBL" id="MFC5862991.1"/>
    </source>
</evidence>
<keyword evidence="7 9" id="KW-0067">ATP-binding</keyword>
<accession>A0ABW1EFB9</accession>
<dbReference type="Gene3D" id="3.40.50.300">
    <property type="entry name" value="P-loop containing nucleotide triphosphate hydrolases"/>
    <property type="match status" value="1"/>
</dbReference>
<keyword evidence="4 9" id="KW-0808">Transferase</keyword>
<comment type="caution">
    <text evidence="10">The sequence shown here is derived from an EMBL/GenBank/DDBJ whole genome shotgun (WGS) entry which is preliminary data.</text>
</comment>
<evidence type="ECO:0000256" key="8">
    <source>
        <dbReference type="ARBA" id="ARBA00048090"/>
    </source>
</evidence>
<dbReference type="Proteomes" id="UP001596091">
    <property type="component" value="Unassembled WGS sequence"/>
</dbReference>
<keyword evidence="6 9" id="KW-0418">Kinase</keyword>
<dbReference type="Pfam" id="PF13671">
    <property type="entry name" value="AAA_33"/>
    <property type="match status" value="1"/>
</dbReference>
<evidence type="ECO:0000313" key="11">
    <source>
        <dbReference type="Proteomes" id="UP001596091"/>
    </source>
</evidence>
<keyword evidence="11" id="KW-1185">Reference proteome</keyword>
<evidence type="ECO:0000256" key="4">
    <source>
        <dbReference type="ARBA" id="ARBA00022679"/>
    </source>
</evidence>
<evidence type="ECO:0000256" key="2">
    <source>
        <dbReference type="ARBA" id="ARBA00008420"/>
    </source>
</evidence>
<comment type="pathway">
    <text evidence="1">Carbohydrate acid metabolism.</text>
</comment>
<proteinExistence type="inferred from homology"/>
<name>A0ABW1EFB9_9BACT</name>